<organism evidence="1 2">
    <name type="scientific">Sorlinia euscelidii</name>
    <dbReference type="NCBI Taxonomy" id="3081148"/>
    <lineage>
        <taxon>Bacteria</taxon>
        <taxon>Pseudomonadati</taxon>
        <taxon>Pseudomonadota</taxon>
        <taxon>Alphaproteobacteria</taxon>
        <taxon>Acetobacterales</taxon>
        <taxon>Acetobacteraceae</taxon>
        <taxon>Sorlinia</taxon>
    </lineage>
</organism>
<protein>
    <submittedName>
        <fullName evidence="1">DNA polymerase III, chi subunit</fullName>
    </submittedName>
</protein>
<sequence length="155" mass="17500">MTAEIGFYHLSRSRLDQALGQLLARSLSAGQRAVIRCRDAAQLQSLNAALWKLDDSPWLPHGSKAQGQGEQQPIWLTLEHDVPNGARFLFLMAGVETDDATAFERVFVVFDGSDEIAVSWAREKWRGWAAQDLPLSYWQQTEDGWKKQADTRQKA</sequence>
<dbReference type="SUPFAM" id="SSF102400">
    <property type="entry name" value="DNA polymerase III chi subunit"/>
    <property type="match status" value="1"/>
</dbReference>
<dbReference type="RefSeq" id="WP_394818806.1">
    <property type="nucleotide sequence ID" value="NZ_JAWJZY010000001.1"/>
</dbReference>
<reference evidence="1 2" key="1">
    <citation type="submission" date="2023-10" db="EMBL/GenBank/DDBJ databases">
        <title>Sorlinia euscelidii gen. nov., sp. nov., an acetic acid bacteria isolated from the gut of Euscelidius variegatus emitter.</title>
        <authorList>
            <person name="Michoud G."/>
            <person name="Marasco R."/>
            <person name="Seferji K."/>
            <person name="Gonella E."/>
            <person name="Garuglieri E."/>
            <person name="Alma A."/>
            <person name="Mapelli F."/>
            <person name="Borin S."/>
            <person name="Daffonchio D."/>
            <person name="Crotti E."/>
        </authorList>
    </citation>
    <scope>NUCLEOTIDE SEQUENCE [LARGE SCALE GENOMIC DNA]</scope>
    <source>
        <strain evidence="1 2">EV16P</strain>
    </source>
</reference>
<dbReference type="InterPro" id="IPR007459">
    <property type="entry name" value="DNA_pol3_chi"/>
</dbReference>
<accession>A0ABU7U1T4</accession>
<dbReference type="Gene3D" id="3.40.50.10110">
    <property type="entry name" value="DNA polymerase III subunit chi"/>
    <property type="match status" value="1"/>
</dbReference>
<comment type="caution">
    <text evidence="1">The sequence shown here is derived from an EMBL/GenBank/DDBJ whole genome shotgun (WGS) entry which is preliminary data.</text>
</comment>
<evidence type="ECO:0000313" key="1">
    <source>
        <dbReference type="EMBL" id="MEE8657822.1"/>
    </source>
</evidence>
<dbReference type="Proteomes" id="UP001312908">
    <property type="component" value="Unassembled WGS sequence"/>
</dbReference>
<dbReference type="EMBL" id="JAWJZY010000001">
    <property type="protein sequence ID" value="MEE8657822.1"/>
    <property type="molecule type" value="Genomic_DNA"/>
</dbReference>
<keyword evidence="2" id="KW-1185">Reference proteome</keyword>
<name>A0ABU7U1T4_9PROT</name>
<dbReference type="PANTHER" id="PTHR38767">
    <property type="entry name" value="DNA POLYMERASE III SUBUNIT CHI"/>
    <property type="match status" value="1"/>
</dbReference>
<evidence type="ECO:0000313" key="2">
    <source>
        <dbReference type="Proteomes" id="UP001312908"/>
    </source>
</evidence>
<dbReference type="InterPro" id="IPR036768">
    <property type="entry name" value="PolIII_chi_sf"/>
</dbReference>
<proteinExistence type="predicted"/>
<dbReference type="PANTHER" id="PTHR38767:SF1">
    <property type="entry name" value="DNA POLYMERASE III SUBUNIT CHI"/>
    <property type="match status" value="1"/>
</dbReference>
<gene>
    <name evidence="1" type="ORF">DOFOFD_02180</name>
</gene>
<dbReference type="Pfam" id="PF04364">
    <property type="entry name" value="DNA_pol3_chi"/>
    <property type="match status" value="1"/>
</dbReference>
<dbReference type="NCBIfam" id="NF004347">
    <property type="entry name" value="PRK05728.1-4"/>
    <property type="match status" value="1"/>
</dbReference>